<name>V2X5K3_MONRO</name>
<dbReference type="GO" id="GO:0003924">
    <property type="term" value="F:GTPase activity"/>
    <property type="evidence" value="ECO:0007669"/>
    <property type="project" value="InterPro"/>
</dbReference>
<dbReference type="Pfam" id="PF01031">
    <property type="entry name" value="Dynamin_M"/>
    <property type="match status" value="1"/>
</dbReference>
<dbReference type="GO" id="GO:0016559">
    <property type="term" value="P:peroxisome fission"/>
    <property type="evidence" value="ECO:0007669"/>
    <property type="project" value="TreeGrafter"/>
</dbReference>
<dbReference type="Proteomes" id="UP000017559">
    <property type="component" value="Unassembled WGS sequence"/>
</dbReference>
<dbReference type="GO" id="GO:0000266">
    <property type="term" value="P:mitochondrial fission"/>
    <property type="evidence" value="ECO:0007669"/>
    <property type="project" value="TreeGrafter"/>
</dbReference>
<dbReference type="InterPro" id="IPR020850">
    <property type="entry name" value="GED_dom"/>
</dbReference>
<dbReference type="PANTHER" id="PTHR11566:SF21">
    <property type="entry name" value="DYNAMIN RELATED PROTEIN 1, ISOFORM A"/>
    <property type="match status" value="1"/>
</dbReference>
<dbReference type="Pfam" id="PF00350">
    <property type="entry name" value="Dynamin_N"/>
    <property type="match status" value="1"/>
</dbReference>
<keyword evidence="1" id="KW-0547">Nucleotide-binding</keyword>
<dbReference type="KEGG" id="mrr:Moror_1821"/>
<dbReference type="GO" id="GO:0006897">
    <property type="term" value="P:endocytosis"/>
    <property type="evidence" value="ECO:0007669"/>
    <property type="project" value="TreeGrafter"/>
</dbReference>
<dbReference type="AlphaFoldDB" id="V2X5K3"/>
<dbReference type="GO" id="GO:0005739">
    <property type="term" value="C:mitochondrion"/>
    <property type="evidence" value="ECO:0007669"/>
    <property type="project" value="TreeGrafter"/>
</dbReference>
<organism evidence="5 6">
    <name type="scientific">Moniliophthora roreri (strain MCA 2997)</name>
    <name type="common">Cocoa frosty pod rot fungus</name>
    <name type="synonym">Crinipellis roreri</name>
    <dbReference type="NCBI Taxonomy" id="1381753"/>
    <lineage>
        <taxon>Eukaryota</taxon>
        <taxon>Fungi</taxon>
        <taxon>Dikarya</taxon>
        <taxon>Basidiomycota</taxon>
        <taxon>Agaricomycotina</taxon>
        <taxon>Agaricomycetes</taxon>
        <taxon>Agaricomycetidae</taxon>
        <taxon>Agaricales</taxon>
        <taxon>Marasmiineae</taxon>
        <taxon>Marasmiaceae</taxon>
        <taxon>Moniliophthora</taxon>
    </lineage>
</organism>
<dbReference type="EMBL" id="AWSO01000748">
    <property type="protein sequence ID" value="ESK87720.1"/>
    <property type="molecule type" value="Genomic_DNA"/>
</dbReference>
<gene>
    <name evidence="5" type="ORF">Moror_1821</name>
</gene>
<dbReference type="PANTHER" id="PTHR11566">
    <property type="entry name" value="DYNAMIN"/>
    <property type="match status" value="1"/>
</dbReference>
<dbReference type="OrthoDB" id="5061070at2759"/>
<evidence type="ECO:0000256" key="1">
    <source>
        <dbReference type="ARBA" id="ARBA00022741"/>
    </source>
</evidence>
<dbReference type="InterPro" id="IPR022812">
    <property type="entry name" value="Dynamin"/>
</dbReference>
<dbReference type="InterPro" id="IPR001401">
    <property type="entry name" value="Dynamin_GTPase"/>
</dbReference>
<dbReference type="Gene3D" id="3.40.50.300">
    <property type="entry name" value="P-loop containing nucleotide triphosphate hydrolases"/>
    <property type="match status" value="1"/>
</dbReference>
<comment type="caution">
    <text evidence="5">The sequence shown here is derived from an EMBL/GenBank/DDBJ whole genome shotgun (WGS) entry which is preliminary data.</text>
</comment>
<dbReference type="GO" id="GO:0016020">
    <property type="term" value="C:membrane"/>
    <property type="evidence" value="ECO:0007669"/>
    <property type="project" value="TreeGrafter"/>
</dbReference>
<keyword evidence="2" id="KW-0342">GTP-binding</keyword>
<keyword evidence="6" id="KW-1185">Reference proteome</keyword>
<dbReference type="PROSITE" id="PS51718">
    <property type="entry name" value="G_DYNAMIN_2"/>
    <property type="match status" value="1"/>
</dbReference>
<feature type="domain" description="GED" evidence="3">
    <location>
        <begin position="652"/>
        <end position="743"/>
    </location>
</feature>
<dbReference type="GO" id="GO:0005525">
    <property type="term" value="F:GTP binding"/>
    <property type="evidence" value="ECO:0007669"/>
    <property type="project" value="InterPro"/>
</dbReference>
<feature type="domain" description="Dynamin-type G" evidence="4">
    <location>
        <begin position="26"/>
        <end position="330"/>
    </location>
</feature>
<evidence type="ECO:0000256" key="2">
    <source>
        <dbReference type="ARBA" id="ARBA00023134"/>
    </source>
</evidence>
<accession>V2X5K3</accession>
<dbReference type="GO" id="GO:0008017">
    <property type="term" value="F:microtubule binding"/>
    <property type="evidence" value="ECO:0007669"/>
    <property type="project" value="TreeGrafter"/>
</dbReference>
<dbReference type="InterPro" id="IPR027417">
    <property type="entry name" value="P-loop_NTPase"/>
</dbReference>
<dbReference type="InterPro" id="IPR045063">
    <property type="entry name" value="Dynamin_N"/>
</dbReference>
<dbReference type="SUPFAM" id="SSF52540">
    <property type="entry name" value="P-loop containing nucleoside triphosphate hydrolases"/>
    <property type="match status" value="1"/>
</dbReference>
<dbReference type="GO" id="GO:0048312">
    <property type="term" value="P:intracellular distribution of mitochondria"/>
    <property type="evidence" value="ECO:0007669"/>
    <property type="project" value="TreeGrafter"/>
</dbReference>
<sequence>MPKLSQEGRRMLDMVNHLHDTGVQVDIDLPQIAVIGNQSAGKSSLIEAISGITLPRASGTCTRCPTEIRLKHSNEPWECRVSLRFISDSSGQKLGQALVEPFGEVIRDKREVEDRIRRAQRAILNPNIDHLRFLTEDDINNTKTDTFSANCIALEIAGPDVADLSFVDLPGLIQVADDNNTDIKDVELMVKSYIEKPSCIILLTVSCETDHMNQGALRLARESDHNGDRTVGVLTKPDRIERGDEQNWLGFIQGRTEPLRNHWFCVKQPGTSDLQNGITWSQARDNENKFFATTSPWRDLELTYQKYLRTNNLVERLSVILSDLISKRLPEIQTELENAIQRVRALLRELPKEPSKDPQTEISSMIHAFAAAVGRHVEGTPNELGLLQVIRPFQENFRKDIRNTAPKFLPFDKDTPYTVGNLGPVDPDPAFIKHEEEAESQDIVNQPVFNVIPIDEVMKRARNARTRELPGNHPYVVEESFISEITCQWLIPSKTLCEKVFHSTKQDVNSLISEYFGTFGQGHLERQVKLVVQDHLRKRREDADNHISWLVNLEGRPYTSNTHYLCDYRDKFLGHYKGQRQQAKTPWLMHQCLVNGAGPEMQKVISALAAIGVEAKPEDIQRLLPPDEMEPALKIMAEVRAYFQGEIPHPNIRSSPIADFDSFAVAYKRFTDMIPLAIDYELVRGLERNLLQTLFTGLKIHGADGHRICGDFAQESPQIAGRREELSQKLERLLSAVEQLSAL</sequence>
<dbReference type="STRING" id="1381753.V2X5K3"/>
<dbReference type="InterPro" id="IPR003130">
    <property type="entry name" value="GED"/>
</dbReference>
<dbReference type="CDD" id="cd08771">
    <property type="entry name" value="DLP_1"/>
    <property type="match status" value="1"/>
</dbReference>
<evidence type="ECO:0008006" key="7">
    <source>
        <dbReference type="Google" id="ProtNLM"/>
    </source>
</evidence>
<dbReference type="PROSITE" id="PS51388">
    <property type="entry name" value="GED"/>
    <property type="match status" value="1"/>
</dbReference>
<dbReference type="PRINTS" id="PR00195">
    <property type="entry name" value="DYNAMIN"/>
</dbReference>
<dbReference type="SMART" id="SM00053">
    <property type="entry name" value="DYNc"/>
    <property type="match status" value="1"/>
</dbReference>
<dbReference type="Gene3D" id="1.20.120.1240">
    <property type="entry name" value="Dynamin, middle domain"/>
    <property type="match status" value="1"/>
</dbReference>
<dbReference type="Pfam" id="PF02212">
    <property type="entry name" value="GED"/>
    <property type="match status" value="1"/>
</dbReference>
<dbReference type="InterPro" id="IPR030381">
    <property type="entry name" value="G_DYNAMIN_dom"/>
</dbReference>
<evidence type="ECO:0000259" key="4">
    <source>
        <dbReference type="PROSITE" id="PS51718"/>
    </source>
</evidence>
<evidence type="ECO:0000313" key="6">
    <source>
        <dbReference type="Proteomes" id="UP000017559"/>
    </source>
</evidence>
<dbReference type="InterPro" id="IPR000375">
    <property type="entry name" value="Dynamin_stalk"/>
</dbReference>
<dbReference type="GO" id="GO:0005874">
    <property type="term" value="C:microtubule"/>
    <property type="evidence" value="ECO:0007669"/>
    <property type="project" value="TreeGrafter"/>
</dbReference>
<evidence type="ECO:0000313" key="5">
    <source>
        <dbReference type="EMBL" id="ESK87720.1"/>
    </source>
</evidence>
<evidence type="ECO:0000259" key="3">
    <source>
        <dbReference type="PROSITE" id="PS51388"/>
    </source>
</evidence>
<protein>
    <recommendedName>
        <fullName evidence="7">P-loop containing nucleoside triphosphate hydrolase protein</fullName>
    </recommendedName>
</protein>
<reference evidence="5 6" key="1">
    <citation type="journal article" date="2014" name="BMC Genomics">
        <title>Genome and secretome analysis of the hemibiotrophic fungal pathogen, Moniliophthora roreri, which causes frosty pod rot disease of cacao: mechanisms of the biotrophic and necrotrophic phases.</title>
        <authorList>
            <person name="Meinhardt L.W."/>
            <person name="Costa G.G.L."/>
            <person name="Thomazella D.P.T."/>
            <person name="Teixeira P.J.P.L."/>
            <person name="Carazzolle M.F."/>
            <person name="Schuster S.C."/>
            <person name="Carlson J.E."/>
            <person name="Guiltinan M.J."/>
            <person name="Mieczkowski P."/>
            <person name="Farmer A."/>
            <person name="Ramaraj T."/>
            <person name="Crozier J."/>
            <person name="Davis R.E."/>
            <person name="Shao J."/>
            <person name="Melnick R.L."/>
            <person name="Pereira G.A.G."/>
            <person name="Bailey B.A."/>
        </authorList>
    </citation>
    <scope>NUCLEOTIDE SEQUENCE [LARGE SCALE GENOMIC DNA]</scope>
    <source>
        <strain evidence="5 6">MCA 2997</strain>
    </source>
</reference>
<dbReference type="HOGENOM" id="CLU_008964_4_1_1"/>
<proteinExistence type="predicted"/>